<evidence type="ECO:0000256" key="8">
    <source>
        <dbReference type="RuleBase" id="RU366003"/>
    </source>
</evidence>
<dbReference type="GO" id="GO:0000105">
    <property type="term" value="P:L-histidine biosynthetic process"/>
    <property type="evidence" value="ECO:0007669"/>
    <property type="project" value="UniProtKB-UniRule"/>
</dbReference>
<evidence type="ECO:0000256" key="3">
    <source>
        <dbReference type="ARBA" id="ARBA00013085"/>
    </source>
</evidence>
<protein>
    <recommendedName>
        <fullName evidence="3 8">Histidinol-phosphatase</fullName>
        <shortName evidence="8">HolPase</shortName>
        <ecNumber evidence="3 8">3.1.3.15</ecNumber>
    </recommendedName>
</protein>
<keyword evidence="5 8" id="KW-0378">Hydrolase</keyword>
<dbReference type="Pfam" id="PF02811">
    <property type="entry name" value="PHP"/>
    <property type="match status" value="1"/>
</dbReference>
<evidence type="ECO:0000256" key="4">
    <source>
        <dbReference type="ARBA" id="ARBA00022605"/>
    </source>
</evidence>
<dbReference type="OrthoDB" id="9775255at2"/>
<evidence type="ECO:0000256" key="6">
    <source>
        <dbReference type="ARBA" id="ARBA00023102"/>
    </source>
</evidence>
<dbReference type="NCBIfam" id="NF005596">
    <property type="entry name" value="PRK07328.1"/>
    <property type="match status" value="1"/>
</dbReference>
<gene>
    <name evidence="10" type="ORF">BHF71_10350</name>
</gene>
<dbReference type="UniPathway" id="UPA00031">
    <property type="reaction ID" value="UER00013"/>
</dbReference>
<evidence type="ECO:0000313" key="10">
    <source>
        <dbReference type="EMBL" id="OEF98824.1"/>
    </source>
</evidence>
<dbReference type="GO" id="GO:0005737">
    <property type="term" value="C:cytoplasm"/>
    <property type="evidence" value="ECO:0007669"/>
    <property type="project" value="TreeGrafter"/>
</dbReference>
<dbReference type="SUPFAM" id="SSF89550">
    <property type="entry name" value="PHP domain-like"/>
    <property type="match status" value="1"/>
</dbReference>
<dbReference type="STRING" id="337097.BHF71_10350"/>
<dbReference type="PANTHER" id="PTHR21039:SF0">
    <property type="entry name" value="HISTIDINOL-PHOSPHATASE"/>
    <property type="match status" value="1"/>
</dbReference>
<evidence type="ECO:0000259" key="9">
    <source>
        <dbReference type="Pfam" id="PF02811"/>
    </source>
</evidence>
<evidence type="ECO:0000313" key="11">
    <source>
        <dbReference type="Proteomes" id="UP000243739"/>
    </source>
</evidence>
<sequence>MLIDYHTHHERCGHAIGNLREYVEYAIKLGLDQIGLSDHMPIIHLTKDKILPGVAMELYQLEEYVTEVLDLKKEYQKDIEIKLGLEADYIRGYEEKIEKLLSPYPFDYILGSIHFLGEWDLSDSRQMEGWKQRSIDEIFTDYYLSVQNAAKSGLYDIIGHFDIVKKYGHRPQSDINPLIETTLNVIRNANMAMEINVSGLYKISKEIFPAPGIVEKAISLGIPFTLGSDAHKPEHIHRGIEEGRMLLKKLGVSKLATFNQRNRIMVNL</sequence>
<comment type="catalytic activity">
    <reaction evidence="7 8">
        <text>L-histidinol phosphate + H2O = L-histidinol + phosphate</text>
        <dbReference type="Rhea" id="RHEA:14465"/>
        <dbReference type="ChEBI" id="CHEBI:15377"/>
        <dbReference type="ChEBI" id="CHEBI:43474"/>
        <dbReference type="ChEBI" id="CHEBI:57699"/>
        <dbReference type="ChEBI" id="CHEBI:57980"/>
        <dbReference type="EC" id="3.1.3.15"/>
    </reaction>
</comment>
<dbReference type="Proteomes" id="UP000243739">
    <property type="component" value="Unassembled WGS sequence"/>
</dbReference>
<keyword evidence="11" id="KW-1185">Reference proteome</keyword>
<dbReference type="CDD" id="cd12110">
    <property type="entry name" value="PHP_HisPPase_Hisj_like"/>
    <property type="match status" value="1"/>
</dbReference>
<organism evidence="10 11">
    <name type="scientific">Vulcanibacillus modesticaldus</name>
    <dbReference type="NCBI Taxonomy" id="337097"/>
    <lineage>
        <taxon>Bacteria</taxon>
        <taxon>Bacillati</taxon>
        <taxon>Bacillota</taxon>
        <taxon>Bacilli</taxon>
        <taxon>Bacillales</taxon>
        <taxon>Bacillaceae</taxon>
        <taxon>Vulcanibacillus</taxon>
    </lineage>
</organism>
<accession>A0A1D2YSZ0</accession>
<dbReference type="InterPro" id="IPR010140">
    <property type="entry name" value="Histidinol_P_phosphatase_HisJ"/>
</dbReference>
<dbReference type="InterPro" id="IPR016195">
    <property type="entry name" value="Pol/histidinol_Pase-like"/>
</dbReference>
<evidence type="ECO:0000256" key="7">
    <source>
        <dbReference type="ARBA" id="ARBA00049158"/>
    </source>
</evidence>
<keyword evidence="4 8" id="KW-0028">Amino-acid biosynthesis</keyword>
<proteinExistence type="inferred from homology"/>
<comment type="similarity">
    <text evidence="2 8">Belongs to the PHP hydrolase family. HisK subfamily.</text>
</comment>
<dbReference type="EMBL" id="MIJF01000052">
    <property type="protein sequence ID" value="OEF98824.1"/>
    <property type="molecule type" value="Genomic_DNA"/>
</dbReference>
<dbReference type="RefSeq" id="WP_069657307.1">
    <property type="nucleotide sequence ID" value="NZ_MIJF01000052.1"/>
</dbReference>
<name>A0A1D2YSZ0_9BACI</name>
<dbReference type="PANTHER" id="PTHR21039">
    <property type="entry name" value="HISTIDINOL PHOSPHATASE-RELATED"/>
    <property type="match status" value="1"/>
</dbReference>
<dbReference type="InterPro" id="IPR004013">
    <property type="entry name" value="PHP_dom"/>
</dbReference>
<dbReference type="GO" id="GO:0004401">
    <property type="term" value="F:histidinol-phosphatase activity"/>
    <property type="evidence" value="ECO:0007669"/>
    <property type="project" value="UniProtKB-UniRule"/>
</dbReference>
<comment type="caution">
    <text evidence="10">The sequence shown here is derived from an EMBL/GenBank/DDBJ whole genome shotgun (WGS) entry which is preliminary data.</text>
</comment>
<dbReference type="NCBIfam" id="TIGR01856">
    <property type="entry name" value="hisJ_fam"/>
    <property type="match status" value="1"/>
</dbReference>
<dbReference type="AlphaFoldDB" id="A0A1D2YSZ0"/>
<keyword evidence="6 8" id="KW-0368">Histidine biosynthesis</keyword>
<comment type="pathway">
    <text evidence="1 8">Amino-acid biosynthesis; L-histidine biosynthesis; L-histidine from 5-phospho-alpha-D-ribose 1-diphosphate: step 8/9.</text>
</comment>
<dbReference type="Gene3D" id="3.20.20.140">
    <property type="entry name" value="Metal-dependent hydrolases"/>
    <property type="match status" value="1"/>
</dbReference>
<reference evidence="10 11" key="1">
    <citation type="submission" date="2016-09" db="EMBL/GenBank/DDBJ databases">
        <title>Draft genome sequence for the type strain of Vulcanibacillus modesticaldus BR, a strictly anaerobic, moderately thermophilic, and nitrate-reducing bacterium from deep sea-hydrothermal vents of the Mid-Atlantic Ridge.</title>
        <authorList>
            <person name="Abin C.A."/>
            <person name="Hollibaugh J.T."/>
        </authorList>
    </citation>
    <scope>NUCLEOTIDE SEQUENCE [LARGE SCALE GENOMIC DNA]</scope>
    <source>
        <strain evidence="10 11">BR</strain>
    </source>
</reference>
<evidence type="ECO:0000256" key="5">
    <source>
        <dbReference type="ARBA" id="ARBA00022801"/>
    </source>
</evidence>
<feature type="domain" description="PHP" evidence="9">
    <location>
        <begin position="4"/>
        <end position="196"/>
    </location>
</feature>
<evidence type="ECO:0000256" key="2">
    <source>
        <dbReference type="ARBA" id="ARBA00009152"/>
    </source>
</evidence>
<dbReference type="EC" id="3.1.3.15" evidence="3 8"/>
<dbReference type="NCBIfam" id="NF005996">
    <property type="entry name" value="PRK08123.1"/>
    <property type="match status" value="1"/>
</dbReference>
<evidence type="ECO:0000256" key="1">
    <source>
        <dbReference type="ARBA" id="ARBA00004970"/>
    </source>
</evidence>